<evidence type="ECO:0000313" key="11">
    <source>
        <dbReference type="Proteomes" id="UP000649522"/>
    </source>
</evidence>
<evidence type="ECO:0000256" key="4">
    <source>
        <dbReference type="ARBA" id="ARBA00022741"/>
    </source>
</evidence>
<dbReference type="PANTHER" id="PTHR42914">
    <property type="entry name" value="7-CYANO-7-DEAZAGUANINE SYNTHASE"/>
    <property type="match status" value="1"/>
</dbReference>
<dbReference type="NCBIfam" id="TIGR00364">
    <property type="entry name" value="7-cyano-7-deazaguanine synthase QueC"/>
    <property type="match status" value="1"/>
</dbReference>
<dbReference type="InterPro" id="IPR014729">
    <property type="entry name" value="Rossmann-like_a/b/a_fold"/>
</dbReference>
<accession>A0A7S5RBJ0</accession>
<comment type="catalytic activity">
    <reaction evidence="9">
        <text>7-carboxy-7-carbaguanine + NH4(+) + 2 ATP = 7-cyano-7-carbaguanine + 2 AMP + 2 diphosphate + 2 H(+)</text>
        <dbReference type="Rhea" id="RHEA:27982"/>
        <dbReference type="ChEBI" id="CHEBI:15378"/>
        <dbReference type="ChEBI" id="CHEBI:28938"/>
        <dbReference type="ChEBI" id="CHEBI:30616"/>
        <dbReference type="ChEBI" id="CHEBI:33019"/>
        <dbReference type="ChEBI" id="CHEBI:45075"/>
        <dbReference type="ChEBI" id="CHEBI:61036"/>
        <dbReference type="ChEBI" id="CHEBI:456215"/>
        <dbReference type="EC" id="6.3.4.20"/>
    </reaction>
</comment>
<reference evidence="10" key="1">
    <citation type="submission" date="2020-01" db="EMBL/GenBank/DDBJ databases">
        <title>Patterns of diversity and host range of bacteriophage communities associated with bean-nodulatin bacteria.</title>
        <authorList>
            <person name="Vann Cauwenberghe J."/>
            <person name="Santamaria R.I."/>
            <person name="Bustos P."/>
            <person name="Juarez S."/>
            <person name="Gonzalez V."/>
        </authorList>
    </citation>
    <scope>NUCLEOTIDE SEQUENCE</scope>
</reference>
<dbReference type="Pfam" id="PF06508">
    <property type="entry name" value="QueC"/>
    <property type="match status" value="1"/>
</dbReference>
<dbReference type="GO" id="GO:0005524">
    <property type="term" value="F:ATP binding"/>
    <property type="evidence" value="ECO:0007669"/>
    <property type="project" value="UniProtKB-KW"/>
</dbReference>
<name>A0A7S5RBJ0_9CAUD</name>
<sequence>MSQINSNHAMVVLSGGQDSTTCLGWALNNYEKVHCVSFHYGQRHSIELKAAAAVVAHFQAKLDRFIPHEIVMIGANAFAGTSPLTSDADELETYENHDQMEAIIGDRVEKTFVPMRNAVFLMLAANRAVVAGCGVLVTGVCQADNANYPDCRDVFIRSAEDTINLALGLDRSAYDHFRIATPLMNMSKAESIKFALAHPHTYAALAYSHTAYDGKYPPTGKDHASVLRAHGFEEADVPDPLVLRAVAEELMDLPATPNYSSDMVDWAGDYLPFMGERA</sequence>
<gene>
    <name evidence="10" type="ORF">EVB73_063</name>
</gene>
<organism evidence="10 11">
    <name type="scientific">Rhizobium phage RHph_Y3_43</name>
    <dbReference type="NCBI Taxonomy" id="2509778"/>
    <lineage>
        <taxon>Viruses</taxon>
        <taxon>Duplodnaviria</taxon>
        <taxon>Heunggongvirae</taxon>
        <taxon>Uroviricota</taxon>
        <taxon>Caudoviricetes</taxon>
        <taxon>Kleczkowskavirus</taxon>
        <taxon>Kleczkowskavirus RHEph4</taxon>
    </lineage>
</organism>
<comment type="similarity">
    <text evidence="7">Belongs to the QueC family.</text>
</comment>
<protein>
    <recommendedName>
        <fullName evidence="8">7-cyano-7-deazaguanine synthase</fullName>
        <ecNumber evidence="8">6.3.4.20</ecNumber>
    </recommendedName>
</protein>
<proteinExistence type="inferred from homology"/>
<dbReference type="Gene3D" id="3.40.50.620">
    <property type="entry name" value="HUPs"/>
    <property type="match status" value="1"/>
</dbReference>
<evidence type="ECO:0000256" key="8">
    <source>
        <dbReference type="ARBA" id="ARBA00039149"/>
    </source>
</evidence>
<dbReference type="GO" id="GO:0046872">
    <property type="term" value="F:metal ion binding"/>
    <property type="evidence" value="ECO:0007669"/>
    <property type="project" value="UniProtKB-KW"/>
</dbReference>
<keyword evidence="3" id="KW-0479">Metal-binding</keyword>
<keyword evidence="6" id="KW-0067">ATP-binding</keyword>
<dbReference type="InterPro" id="IPR018317">
    <property type="entry name" value="QueC"/>
</dbReference>
<dbReference type="CDD" id="cd01995">
    <property type="entry name" value="QueC-like"/>
    <property type="match status" value="1"/>
</dbReference>
<evidence type="ECO:0000256" key="9">
    <source>
        <dbReference type="ARBA" id="ARBA00047890"/>
    </source>
</evidence>
<evidence type="ECO:0000313" key="10">
    <source>
        <dbReference type="EMBL" id="QIG68999.1"/>
    </source>
</evidence>
<dbReference type="GO" id="GO:0016874">
    <property type="term" value="F:ligase activity"/>
    <property type="evidence" value="ECO:0007669"/>
    <property type="project" value="UniProtKB-KW"/>
</dbReference>
<dbReference type="PANTHER" id="PTHR42914:SF1">
    <property type="entry name" value="7-CYANO-7-DEAZAGUANINE SYNTHASE"/>
    <property type="match status" value="1"/>
</dbReference>
<evidence type="ECO:0000256" key="3">
    <source>
        <dbReference type="ARBA" id="ARBA00022723"/>
    </source>
</evidence>
<keyword evidence="5" id="KW-0862">Zinc</keyword>
<dbReference type="Proteomes" id="UP000649522">
    <property type="component" value="Segment"/>
</dbReference>
<evidence type="ECO:0000256" key="2">
    <source>
        <dbReference type="ARBA" id="ARBA00022598"/>
    </source>
</evidence>
<dbReference type="SUPFAM" id="SSF52402">
    <property type="entry name" value="Adenine nucleotide alpha hydrolases-like"/>
    <property type="match status" value="1"/>
</dbReference>
<dbReference type="PIRSF" id="PIRSF006293">
    <property type="entry name" value="ExsB"/>
    <property type="match status" value="1"/>
</dbReference>
<comment type="pathway">
    <text evidence="1">Purine metabolism; 7-cyano-7-deazaguanine biosynthesis.</text>
</comment>
<evidence type="ECO:0000256" key="6">
    <source>
        <dbReference type="ARBA" id="ARBA00022840"/>
    </source>
</evidence>
<keyword evidence="2 10" id="KW-0436">Ligase</keyword>
<dbReference type="EC" id="6.3.4.20" evidence="8"/>
<keyword evidence="4" id="KW-0547">Nucleotide-binding</keyword>
<dbReference type="EMBL" id="MN988501">
    <property type="protein sequence ID" value="QIG68999.1"/>
    <property type="molecule type" value="Genomic_DNA"/>
</dbReference>
<evidence type="ECO:0000256" key="1">
    <source>
        <dbReference type="ARBA" id="ARBA00005061"/>
    </source>
</evidence>
<evidence type="ECO:0000256" key="5">
    <source>
        <dbReference type="ARBA" id="ARBA00022833"/>
    </source>
</evidence>
<evidence type="ECO:0000256" key="7">
    <source>
        <dbReference type="ARBA" id="ARBA00037993"/>
    </source>
</evidence>